<proteinExistence type="predicted"/>
<organism evidence="1 2">
    <name type="scientific">Microbacterium phage Dismas</name>
    <dbReference type="NCBI Taxonomy" id="2065199"/>
    <lineage>
        <taxon>Viruses</taxon>
        <taxon>Duplodnaviria</taxon>
        <taxon>Heunggongvirae</taxon>
        <taxon>Uroviricota</taxon>
        <taxon>Caudoviricetes</taxon>
        <taxon>Dismasvirus</taxon>
        <taxon>Dismasvirus dismas</taxon>
    </lineage>
</organism>
<name>A0A2H5BFU3_9CAUD</name>
<dbReference type="Proteomes" id="UP000241261">
    <property type="component" value="Segment"/>
</dbReference>
<sequence length="71" mass="7893">MASLEGNPKPGYTVSLFVSKKVEPHSVKEGQYDTREFPGQTVELARVEYRGGELEALLEKAKQAVDLIEEV</sequence>
<protein>
    <submittedName>
        <fullName evidence="1">Uncharacterized protein</fullName>
    </submittedName>
</protein>
<evidence type="ECO:0000313" key="1">
    <source>
        <dbReference type="EMBL" id="AUG84859.1"/>
    </source>
</evidence>
<dbReference type="KEGG" id="vg:40098860"/>
<evidence type="ECO:0000313" key="2">
    <source>
        <dbReference type="Proteomes" id="UP000241261"/>
    </source>
</evidence>
<accession>A0A2H5BFU3</accession>
<keyword evidence="2" id="KW-1185">Reference proteome</keyword>
<gene>
    <name evidence="1" type="primary">62</name>
    <name evidence="1" type="ORF">PBI_DISMAS_62</name>
</gene>
<reference evidence="1 2" key="1">
    <citation type="submission" date="2017-12" db="EMBL/GenBank/DDBJ databases">
        <authorList>
            <person name="Tomczak R."/>
            <person name="Garlena R.A."/>
            <person name="Russell D.A."/>
            <person name="Pope W.H."/>
            <person name="Jacobs-Sera D."/>
            <person name="Hatfull G.F."/>
        </authorList>
    </citation>
    <scope>NUCLEOTIDE SEQUENCE [LARGE SCALE GENOMIC DNA]</scope>
</reference>
<dbReference type="GeneID" id="40098860"/>
<dbReference type="EMBL" id="MG670586">
    <property type="protein sequence ID" value="AUG84859.1"/>
    <property type="molecule type" value="Genomic_DNA"/>
</dbReference>
<dbReference type="RefSeq" id="YP_009622123.1">
    <property type="nucleotide sequence ID" value="NC_042099.1"/>
</dbReference>